<keyword evidence="2" id="KW-1185">Reference proteome</keyword>
<reference evidence="1" key="1">
    <citation type="journal article" date="2023" name="DNA Res.">
        <title>Chromosome-level genome assembly of Phrynocephalus forsythii using third-generation DNA sequencing and Hi-C analysis.</title>
        <authorList>
            <person name="Qi Y."/>
            <person name="Zhao W."/>
            <person name="Zhao Y."/>
            <person name="Niu C."/>
            <person name="Cao S."/>
            <person name="Zhang Y."/>
        </authorList>
    </citation>
    <scope>NUCLEOTIDE SEQUENCE</scope>
    <source>
        <tissue evidence="1">Muscle</tissue>
    </source>
</reference>
<evidence type="ECO:0000313" key="2">
    <source>
        <dbReference type="Proteomes" id="UP001142489"/>
    </source>
</evidence>
<proteinExistence type="predicted"/>
<gene>
    <name evidence="1" type="ORF">JRQ81_002499</name>
</gene>
<accession>A0A9Q1AW19</accession>
<dbReference type="AlphaFoldDB" id="A0A9Q1AW19"/>
<comment type="caution">
    <text evidence="1">The sequence shown here is derived from an EMBL/GenBank/DDBJ whole genome shotgun (WGS) entry which is preliminary data.</text>
</comment>
<protein>
    <submittedName>
        <fullName evidence="1">Uncharacterized protein</fullName>
    </submittedName>
</protein>
<sequence length="107" mass="12496">MKVSDANFRNSRINVTIRSCESIYAHFSYEIFPQDFDARSAASEREAISLQDSSRYCITVVISTTYFCGIIKHQETKLPFLYEFYCLPINPLVLKGMLQWRSVQRLK</sequence>
<dbReference type="Proteomes" id="UP001142489">
    <property type="component" value="Unassembled WGS sequence"/>
</dbReference>
<organism evidence="1 2">
    <name type="scientific">Phrynocephalus forsythii</name>
    <dbReference type="NCBI Taxonomy" id="171643"/>
    <lineage>
        <taxon>Eukaryota</taxon>
        <taxon>Metazoa</taxon>
        <taxon>Chordata</taxon>
        <taxon>Craniata</taxon>
        <taxon>Vertebrata</taxon>
        <taxon>Euteleostomi</taxon>
        <taxon>Lepidosauria</taxon>
        <taxon>Squamata</taxon>
        <taxon>Bifurcata</taxon>
        <taxon>Unidentata</taxon>
        <taxon>Episquamata</taxon>
        <taxon>Toxicofera</taxon>
        <taxon>Iguania</taxon>
        <taxon>Acrodonta</taxon>
        <taxon>Agamidae</taxon>
        <taxon>Agaminae</taxon>
        <taxon>Phrynocephalus</taxon>
    </lineage>
</organism>
<dbReference type="EMBL" id="JAPFRF010000011">
    <property type="protein sequence ID" value="KAJ7316337.1"/>
    <property type="molecule type" value="Genomic_DNA"/>
</dbReference>
<name>A0A9Q1AW19_9SAUR</name>
<evidence type="ECO:0000313" key="1">
    <source>
        <dbReference type="EMBL" id="KAJ7316337.1"/>
    </source>
</evidence>